<evidence type="ECO:0000313" key="1">
    <source>
        <dbReference type="EMBL" id="QJW97705.1"/>
    </source>
</evidence>
<keyword evidence="2" id="KW-1185">Reference proteome</keyword>
<reference evidence="2" key="1">
    <citation type="submission" date="2020-05" db="EMBL/GenBank/DDBJ databases">
        <title>Frigoriglobus tundricola gen. nov., sp. nov., a psychrotolerant cellulolytic planctomycete of the family Gemmataceae with two divergent copies of 16S rRNA gene.</title>
        <authorList>
            <person name="Kulichevskaya I.S."/>
            <person name="Ivanova A.A."/>
            <person name="Naumoff D.G."/>
            <person name="Beletsky A.V."/>
            <person name="Rijpstra W.I.C."/>
            <person name="Sinninghe Damste J.S."/>
            <person name="Mardanov A.V."/>
            <person name="Ravin N.V."/>
            <person name="Dedysh S.N."/>
        </authorList>
    </citation>
    <scope>NUCLEOTIDE SEQUENCE [LARGE SCALE GENOMIC DNA]</scope>
    <source>
        <strain evidence="2">PL17</strain>
    </source>
</reference>
<organism evidence="1 2">
    <name type="scientific">Frigoriglobus tundricola</name>
    <dbReference type="NCBI Taxonomy" id="2774151"/>
    <lineage>
        <taxon>Bacteria</taxon>
        <taxon>Pseudomonadati</taxon>
        <taxon>Planctomycetota</taxon>
        <taxon>Planctomycetia</taxon>
        <taxon>Gemmatales</taxon>
        <taxon>Gemmataceae</taxon>
        <taxon>Frigoriglobus</taxon>
    </lineage>
</organism>
<protein>
    <recommendedName>
        <fullName evidence="3">Carboxypeptidase regulatory-like domain-containing protein</fullName>
    </recommendedName>
</protein>
<accession>A0A6M5YUE8</accession>
<dbReference type="EMBL" id="CP053452">
    <property type="protein sequence ID" value="QJW97705.1"/>
    <property type="molecule type" value="Genomic_DNA"/>
</dbReference>
<dbReference type="SUPFAM" id="SSF49464">
    <property type="entry name" value="Carboxypeptidase regulatory domain-like"/>
    <property type="match status" value="1"/>
</dbReference>
<sequence length="155" mass="15993">MQHKVRFGAAVLLGTVCAALTSCGYGVREQRLPETGATLEGTVSYGGETVPLALIIVAGSNASATGNIDDSTGRFSIQNVPLGEVKIGINIDAAKGELQGKLMSGYYQGPDAKKKGIVAPPKVVNVPKKYADPNTSGLTTTISAGSNTFDIKIPK</sequence>
<proteinExistence type="predicted"/>
<dbReference type="AlphaFoldDB" id="A0A6M5YUE8"/>
<evidence type="ECO:0008006" key="3">
    <source>
        <dbReference type="Google" id="ProtNLM"/>
    </source>
</evidence>
<dbReference type="PROSITE" id="PS51257">
    <property type="entry name" value="PROKAR_LIPOPROTEIN"/>
    <property type="match status" value="1"/>
</dbReference>
<dbReference type="RefSeq" id="WP_171473026.1">
    <property type="nucleotide sequence ID" value="NZ_CP053452.2"/>
</dbReference>
<dbReference type="Proteomes" id="UP000503447">
    <property type="component" value="Chromosome"/>
</dbReference>
<dbReference type="InterPro" id="IPR008969">
    <property type="entry name" value="CarboxyPept-like_regulatory"/>
</dbReference>
<dbReference type="KEGG" id="ftj:FTUN_5282"/>
<gene>
    <name evidence="1" type="ORF">FTUN_5282</name>
</gene>
<evidence type="ECO:0000313" key="2">
    <source>
        <dbReference type="Proteomes" id="UP000503447"/>
    </source>
</evidence>
<name>A0A6M5YUE8_9BACT</name>